<name>A0A8T0GR58_CERPU</name>
<dbReference type="AlphaFoldDB" id="A0A8T0GR58"/>
<dbReference type="EC" id="2.4.1.-" evidence="4"/>
<evidence type="ECO:0000256" key="2">
    <source>
        <dbReference type="ARBA" id="ARBA00022679"/>
    </source>
</evidence>
<sequence>MVSFVMERDAPHVVMVPSSSSGHAIPFLQFARRLAAEGVVTTVVTTDRHVRELEKTVRSTDLTPQGEPLRILGLRDKKVEISHDEWRRQVREVPEEKLEVMRLLREAVTDVGSPQSWKLRGVAPASPPVCILHDMFVPWAQEAAEKLQIESHLLYVSAAAALSVDLESNRLFDEGRLPITRERRDMVFPDIPGLSPIQALDFAVPYLMPAMYEWMRKYYSRFRRTDVILVNTFYDMEKPVLDALRNQVIGSPDMQAKCILEIGPLLPESHVNEDTVEVEVEERDPCILWLDRQAPNSVLYISFGSFATLEAPQLLELAMGLEASDCSFLWIVRSPNAHGMSAASGSPEPVTEFLPLGFEERMKGRGMCYSGWAPQTRILKHPAVGGFLSHCGWNSTLETVCTGVPMLAWPITAEQHLNRRFLVDTVKVAIELKGNSYTKEELEGDVVRPARFIPKEEIEKKVRILMQDAEGESVRQNMQNLREKSREAGAPDGSSRRNFEAYVNLLHKKIH</sequence>
<dbReference type="EMBL" id="CM026430">
    <property type="protein sequence ID" value="KAG0562121.1"/>
    <property type="molecule type" value="Genomic_DNA"/>
</dbReference>
<dbReference type="PROSITE" id="PS00375">
    <property type="entry name" value="UDPGT"/>
    <property type="match status" value="1"/>
</dbReference>
<dbReference type="GO" id="GO:0008194">
    <property type="term" value="F:UDP-glycosyltransferase activity"/>
    <property type="evidence" value="ECO:0007669"/>
    <property type="project" value="InterPro"/>
</dbReference>
<evidence type="ECO:0000313" key="6">
    <source>
        <dbReference type="Proteomes" id="UP000822688"/>
    </source>
</evidence>
<dbReference type="Gene3D" id="3.40.50.2000">
    <property type="entry name" value="Glycogen Phosphorylase B"/>
    <property type="match status" value="2"/>
</dbReference>
<evidence type="ECO:0000256" key="4">
    <source>
        <dbReference type="RuleBase" id="RU362057"/>
    </source>
</evidence>
<keyword evidence="3" id="KW-0328">Glycosyltransferase</keyword>
<dbReference type="FunFam" id="3.40.50.2000:FF:000056">
    <property type="entry name" value="Glycosyltransferase"/>
    <property type="match status" value="1"/>
</dbReference>
<dbReference type="Pfam" id="PF00201">
    <property type="entry name" value="UDPGT"/>
    <property type="match status" value="1"/>
</dbReference>
<dbReference type="InterPro" id="IPR002213">
    <property type="entry name" value="UDP_glucos_trans"/>
</dbReference>
<evidence type="ECO:0000256" key="3">
    <source>
        <dbReference type="RuleBase" id="RU003718"/>
    </source>
</evidence>
<comment type="similarity">
    <text evidence="1 3">Belongs to the UDP-glycosyltransferase family.</text>
</comment>
<keyword evidence="2 3" id="KW-0808">Transferase</keyword>
<evidence type="ECO:0000313" key="5">
    <source>
        <dbReference type="EMBL" id="KAG0562121.1"/>
    </source>
</evidence>
<dbReference type="PANTHER" id="PTHR48045:SF20">
    <property type="entry name" value="UDP-RHAMNOSE:RHAMNOSYLTRANSFERASE 1"/>
    <property type="match status" value="1"/>
</dbReference>
<dbReference type="InterPro" id="IPR035595">
    <property type="entry name" value="UDP_glycos_trans_CS"/>
</dbReference>
<protein>
    <recommendedName>
        <fullName evidence="4">Glycosyltransferase</fullName>
        <ecNumber evidence="4">2.4.1.-</ecNumber>
    </recommendedName>
</protein>
<accession>A0A8T0GR58</accession>
<comment type="caution">
    <text evidence="5">The sequence shown here is derived from an EMBL/GenBank/DDBJ whole genome shotgun (WGS) entry which is preliminary data.</text>
</comment>
<dbReference type="Proteomes" id="UP000822688">
    <property type="component" value="Chromosome 9"/>
</dbReference>
<evidence type="ECO:0000256" key="1">
    <source>
        <dbReference type="ARBA" id="ARBA00009995"/>
    </source>
</evidence>
<gene>
    <name evidence="5" type="ORF">KC19_9G120000</name>
</gene>
<dbReference type="PANTHER" id="PTHR48045">
    <property type="entry name" value="UDP-GLYCOSYLTRANSFERASE 72B1"/>
    <property type="match status" value="1"/>
</dbReference>
<reference evidence="5" key="1">
    <citation type="submission" date="2020-06" db="EMBL/GenBank/DDBJ databases">
        <title>WGS assembly of Ceratodon purpureus strain R40.</title>
        <authorList>
            <person name="Carey S.B."/>
            <person name="Jenkins J."/>
            <person name="Shu S."/>
            <person name="Lovell J.T."/>
            <person name="Sreedasyam A."/>
            <person name="Maumus F."/>
            <person name="Tiley G.P."/>
            <person name="Fernandez-Pozo N."/>
            <person name="Barry K."/>
            <person name="Chen C."/>
            <person name="Wang M."/>
            <person name="Lipzen A."/>
            <person name="Daum C."/>
            <person name="Saski C.A."/>
            <person name="Payton A.C."/>
            <person name="Mcbreen J.C."/>
            <person name="Conrad R.E."/>
            <person name="Kollar L.M."/>
            <person name="Olsson S."/>
            <person name="Huttunen S."/>
            <person name="Landis J.B."/>
            <person name="Wickett N.J."/>
            <person name="Johnson M.G."/>
            <person name="Rensing S.A."/>
            <person name="Grimwood J."/>
            <person name="Schmutz J."/>
            <person name="Mcdaniel S.F."/>
        </authorList>
    </citation>
    <scope>NUCLEOTIDE SEQUENCE</scope>
    <source>
        <strain evidence="5">R40</strain>
    </source>
</reference>
<organism evidence="5 6">
    <name type="scientific">Ceratodon purpureus</name>
    <name type="common">Fire moss</name>
    <name type="synonym">Dicranum purpureum</name>
    <dbReference type="NCBI Taxonomy" id="3225"/>
    <lineage>
        <taxon>Eukaryota</taxon>
        <taxon>Viridiplantae</taxon>
        <taxon>Streptophyta</taxon>
        <taxon>Embryophyta</taxon>
        <taxon>Bryophyta</taxon>
        <taxon>Bryophytina</taxon>
        <taxon>Bryopsida</taxon>
        <taxon>Dicranidae</taxon>
        <taxon>Pseudoditrichales</taxon>
        <taxon>Ditrichaceae</taxon>
        <taxon>Ceratodon</taxon>
    </lineage>
</organism>
<keyword evidence="6" id="KW-1185">Reference proteome</keyword>
<dbReference type="CDD" id="cd03784">
    <property type="entry name" value="GT1_Gtf-like"/>
    <property type="match status" value="1"/>
</dbReference>
<proteinExistence type="inferred from homology"/>
<dbReference type="SUPFAM" id="SSF53756">
    <property type="entry name" value="UDP-Glycosyltransferase/glycogen phosphorylase"/>
    <property type="match status" value="1"/>
</dbReference>